<dbReference type="Proteomes" id="UP000288805">
    <property type="component" value="Unassembled WGS sequence"/>
</dbReference>
<evidence type="ECO:0000313" key="2">
    <source>
        <dbReference type="Proteomes" id="UP000288805"/>
    </source>
</evidence>
<dbReference type="AlphaFoldDB" id="A0A438BMU7"/>
<organism evidence="1 2">
    <name type="scientific">Vitis vinifera</name>
    <name type="common">Grape</name>
    <dbReference type="NCBI Taxonomy" id="29760"/>
    <lineage>
        <taxon>Eukaryota</taxon>
        <taxon>Viridiplantae</taxon>
        <taxon>Streptophyta</taxon>
        <taxon>Embryophyta</taxon>
        <taxon>Tracheophyta</taxon>
        <taxon>Spermatophyta</taxon>
        <taxon>Magnoliopsida</taxon>
        <taxon>eudicotyledons</taxon>
        <taxon>Gunneridae</taxon>
        <taxon>Pentapetalae</taxon>
        <taxon>rosids</taxon>
        <taxon>Vitales</taxon>
        <taxon>Vitaceae</taxon>
        <taxon>Viteae</taxon>
        <taxon>Vitis</taxon>
    </lineage>
</organism>
<dbReference type="EMBL" id="QGNW01002714">
    <property type="protein sequence ID" value="RVW12271.1"/>
    <property type="molecule type" value="Genomic_DNA"/>
</dbReference>
<protein>
    <submittedName>
        <fullName evidence="1">Uncharacterized protein</fullName>
    </submittedName>
</protein>
<gene>
    <name evidence="1" type="ORF">CK203_108754</name>
</gene>
<evidence type="ECO:0000313" key="1">
    <source>
        <dbReference type="EMBL" id="RVW12271.1"/>
    </source>
</evidence>
<reference evidence="1 2" key="1">
    <citation type="journal article" date="2018" name="PLoS Genet.">
        <title>Population sequencing reveals clonal diversity and ancestral inbreeding in the grapevine cultivar Chardonnay.</title>
        <authorList>
            <person name="Roach M.J."/>
            <person name="Johnson D.L."/>
            <person name="Bohlmann J."/>
            <person name="van Vuuren H.J."/>
            <person name="Jones S.J."/>
            <person name="Pretorius I.S."/>
            <person name="Schmidt S.A."/>
            <person name="Borneman A.R."/>
        </authorList>
    </citation>
    <scope>NUCLEOTIDE SEQUENCE [LARGE SCALE GENOMIC DNA]</scope>
    <source>
        <strain evidence="2">cv. Chardonnay</strain>
        <tissue evidence="1">Leaf</tissue>
    </source>
</reference>
<accession>A0A438BMU7</accession>
<comment type="caution">
    <text evidence="1">The sequence shown here is derived from an EMBL/GenBank/DDBJ whole genome shotgun (WGS) entry which is preliminary data.</text>
</comment>
<proteinExistence type="predicted"/>
<sequence>MGDAATVGGAEAAAGLRSIDAQSLGLDEGSGCQCWYPRGPFSGGGTHLGRPSRWLIMNFGGYFLIWLAVVGKNTETGGVAYVRVHLPGSEFPEFLQHRCTRHLRQELPGGPRNDVGSHEGFVGLSGALFTQLYYAIYGTTPHP</sequence>
<name>A0A438BMU7_VITVI</name>